<dbReference type="EMBL" id="JADIKM010000003">
    <property type="protein sequence ID" value="MFK2905004.1"/>
    <property type="molecule type" value="Genomic_DNA"/>
</dbReference>
<evidence type="ECO:0000313" key="2">
    <source>
        <dbReference type="Proteomes" id="UP001620460"/>
    </source>
</evidence>
<accession>A0ABW8JX41</accession>
<dbReference type="InterPro" id="IPR014974">
    <property type="entry name" value="DUF1833"/>
</dbReference>
<evidence type="ECO:0000313" key="1">
    <source>
        <dbReference type="EMBL" id="MFK2905004.1"/>
    </source>
</evidence>
<proteinExistence type="predicted"/>
<name>A0ABW8JX41_9GAMM</name>
<reference evidence="1 2" key="1">
    <citation type="submission" date="2020-10" db="EMBL/GenBank/DDBJ databases">
        <title>Phylogeny of dyella-like bacteria.</title>
        <authorList>
            <person name="Fu J."/>
        </authorList>
    </citation>
    <scope>NUCLEOTIDE SEQUENCE [LARGE SCALE GENOMIC DNA]</scope>
    <source>
        <strain evidence="1 2">Gsoil3046</strain>
    </source>
</reference>
<dbReference type="RefSeq" id="WP_404634037.1">
    <property type="nucleotide sequence ID" value="NZ_JADIKM010000003.1"/>
</dbReference>
<gene>
    <name evidence="1" type="ORF">ISP17_13665</name>
</gene>
<dbReference type="Pfam" id="PF08875">
    <property type="entry name" value="DUF1833"/>
    <property type="match status" value="1"/>
</dbReference>
<sequence>MSREVSPNALRAMLAQETGEVFLVGVTITHPAIATQYLVNNNAVVYRAAGDFRPAPMRITLPAQVDDQIPQVQIVIDNVDREVLRLIRTVSGVPQITLEVFLASSPDTVEAGPFDFSLVSAVYDVLTITGTLGYQDDVLNQMVPAQSYTPPNSPGLFL</sequence>
<keyword evidence="2" id="KW-1185">Reference proteome</keyword>
<comment type="caution">
    <text evidence="1">The sequence shown here is derived from an EMBL/GenBank/DDBJ whole genome shotgun (WGS) entry which is preliminary data.</text>
</comment>
<dbReference type="Proteomes" id="UP001620460">
    <property type="component" value="Unassembled WGS sequence"/>
</dbReference>
<organism evidence="1 2">
    <name type="scientific">Dyella ginsengisoli</name>
    <dbReference type="NCBI Taxonomy" id="363848"/>
    <lineage>
        <taxon>Bacteria</taxon>
        <taxon>Pseudomonadati</taxon>
        <taxon>Pseudomonadota</taxon>
        <taxon>Gammaproteobacteria</taxon>
        <taxon>Lysobacterales</taxon>
        <taxon>Rhodanobacteraceae</taxon>
        <taxon>Dyella</taxon>
    </lineage>
</organism>
<protein>
    <submittedName>
        <fullName evidence="1">DUF1833 family protein</fullName>
    </submittedName>
</protein>